<gene>
    <name evidence="1" type="ORF">FOIG_16532</name>
</gene>
<sequence>MYEYAKGVTAWIPDWLHKGWRPSAGGWAKDKDLNTIGCKDD</sequence>
<organism evidence="1">
    <name type="scientific">Fusarium odoratissimum (strain NRRL 54006)</name>
    <dbReference type="NCBI Taxonomy" id="1089451"/>
    <lineage>
        <taxon>Eukaryota</taxon>
        <taxon>Fungi</taxon>
        <taxon>Dikarya</taxon>
        <taxon>Ascomycota</taxon>
        <taxon>Pezizomycotina</taxon>
        <taxon>Sordariomycetes</taxon>
        <taxon>Hypocreomycetidae</taxon>
        <taxon>Hypocreales</taxon>
        <taxon>Nectriaceae</taxon>
        <taxon>Fusarium</taxon>
        <taxon>Fusarium oxysporum species complex</taxon>
        <taxon>Fusarium oxysporum f. sp. cubense (strain race 4)</taxon>
    </lineage>
</organism>
<proteinExistence type="predicted"/>
<reference evidence="1" key="1">
    <citation type="submission" date="2011-11" db="EMBL/GenBank/DDBJ databases">
        <title>The Genome Sequence of Fusarium oxysporum II5.</title>
        <authorList>
            <consortium name="The Broad Institute Genome Sequencing Platform"/>
            <person name="Ma L.-J."/>
            <person name="Gale L.R."/>
            <person name="Schwartz D.C."/>
            <person name="Zhou S."/>
            <person name="Corby-Kistler H."/>
            <person name="Young S.K."/>
            <person name="Zeng Q."/>
            <person name="Gargeya S."/>
            <person name="Fitzgerald M."/>
            <person name="Haas B."/>
            <person name="Abouelleil A."/>
            <person name="Alvarado L."/>
            <person name="Arachchi H.M."/>
            <person name="Berlin A."/>
            <person name="Brown A."/>
            <person name="Chapman S.B."/>
            <person name="Chen Z."/>
            <person name="Dunbar C."/>
            <person name="Freedman E."/>
            <person name="Gearin G."/>
            <person name="Goldberg J."/>
            <person name="Griggs A."/>
            <person name="Gujja S."/>
            <person name="Heiman D."/>
            <person name="Howarth C."/>
            <person name="Larson L."/>
            <person name="Lui A."/>
            <person name="MacDonald P.J.P."/>
            <person name="Montmayeur A."/>
            <person name="Murphy C."/>
            <person name="Neiman D."/>
            <person name="Pearson M."/>
            <person name="Priest M."/>
            <person name="Roberts A."/>
            <person name="Saif S."/>
            <person name="Shea T."/>
            <person name="Shenoy N."/>
            <person name="Sisk P."/>
            <person name="Stolte C."/>
            <person name="Sykes S."/>
            <person name="Wortman J."/>
            <person name="Nusbaum C."/>
            <person name="Birren B."/>
        </authorList>
    </citation>
    <scope>NUCLEOTIDE SEQUENCE [LARGE SCALE GENOMIC DNA]</scope>
    <source>
        <strain evidence="1">54006</strain>
    </source>
</reference>
<dbReference type="Proteomes" id="UP000030685">
    <property type="component" value="Unassembled WGS sequence"/>
</dbReference>
<protein>
    <submittedName>
        <fullName evidence="1">Uncharacterized protein</fullName>
    </submittedName>
</protein>
<accession>X0JZD2</accession>
<evidence type="ECO:0000313" key="1">
    <source>
        <dbReference type="EMBL" id="EXL90214.1"/>
    </source>
</evidence>
<dbReference type="HOGENOM" id="CLU_3279527_0_0_1"/>
<dbReference type="GeneID" id="42041707"/>
<dbReference type="AlphaFoldDB" id="X0JZD2"/>
<reference evidence="1" key="2">
    <citation type="submission" date="2012-05" db="EMBL/GenBank/DDBJ databases">
        <title>The Genome Annotation of Fusarium oxysporum II5.</title>
        <authorList>
            <consortium name="The Broad Institute Genomics Platform"/>
            <person name="Ma L.-J."/>
            <person name="Corby-Kistler H."/>
            <person name="Broz K."/>
            <person name="Gale L.R."/>
            <person name="Jonkers W."/>
            <person name="O'Donnell K."/>
            <person name="Ploetz R."/>
            <person name="Steinberg C."/>
            <person name="Schwartz D.C."/>
            <person name="VanEtten H."/>
            <person name="Zhou S."/>
            <person name="Young S.K."/>
            <person name="Zeng Q."/>
            <person name="Gargeya S."/>
            <person name="Fitzgerald M."/>
            <person name="Abouelleil A."/>
            <person name="Alvarado L."/>
            <person name="Chapman S.B."/>
            <person name="Gainer-Dewar J."/>
            <person name="Goldberg J."/>
            <person name="Griggs A."/>
            <person name="Gujja S."/>
            <person name="Hansen M."/>
            <person name="Howarth C."/>
            <person name="Imamovic A."/>
            <person name="Ireland A."/>
            <person name="Larimer J."/>
            <person name="McCowan C."/>
            <person name="Murphy C."/>
            <person name="Pearson M."/>
            <person name="Poon T.W."/>
            <person name="Priest M."/>
            <person name="Roberts A."/>
            <person name="Saif S."/>
            <person name="Shea T."/>
            <person name="Sykes S."/>
            <person name="Wortman J."/>
            <person name="Nusbaum C."/>
            <person name="Birren B."/>
        </authorList>
    </citation>
    <scope>NUCLEOTIDE SEQUENCE</scope>
    <source>
        <strain evidence="1">54006</strain>
    </source>
</reference>
<dbReference type="EMBL" id="JH658338">
    <property type="protein sequence ID" value="EXL90214.1"/>
    <property type="molecule type" value="Genomic_DNA"/>
</dbReference>
<dbReference type="VEuPathDB" id="FungiDB:FOIG_16532"/>
<name>X0JZD2_FUSO5</name>
<dbReference type="RefSeq" id="XP_031052304.1">
    <property type="nucleotide sequence ID" value="XM_031217993.1"/>
</dbReference>